<feature type="compositionally biased region" description="Low complexity" evidence="1">
    <location>
        <begin position="1"/>
        <end position="15"/>
    </location>
</feature>
<proteinExistence type="predicted"/>
<reference evidence="2 3" key="1">
    <citation type="submission" date="2014-10" db="EMBL/GenBank/DDBJ databases">
        <title>Draft genome of the hookworm Ancylostoma caninum.</title>
        <authorList>
            <person name="Mitreva M."/>
        </authorList>
    </citation>
    <scope>NUCLEOTIDE SEQUENCE [LARGE SCALE GENOMIC DNA]</scope>
    <source>
        <strain evidence="2 3">Baltimore</strain>
    </source>
</reference>
<organism evidence="2 3">
    <name type="scientific">Ancylostoma caninum</name>
    <name type="common">Dog hookworm</name>
    <dbReference type="NCBI Taxonomy" id="29170"/>
    <lineage>
        <taxon>Eukaryota</taxon>
        <taxon>Metazoa</taxon>
        <taxon>Ecdysozoa</taxon>
        <taxon>Nematoda</taxon>
        <taxon>Chromadorea</taxon>
        <taxon>Rhabditida</taxon>
        <taxon>Rhabditina</taxon>
        <taxon>Rhabditomorpha</taxon>
        <taxon>Strongyloidea</taxon>
        <taxon>Ancylostomatidae</taxon>
        <taxon>Ancylostomatinae</taxon>
        <taxon>Ancylostoma</taxon>
    </lineage>
</organism>
<sequence length="45" mass="4735">MKPRRTNITGRGTRTSAGPAPQTYPTTSGISSTPPSVSGELYAKR</sequence>
<evidence type="ECO:0000313" key="3">
    <source>
        <dbReference type="Proteomes" id="UP000252519"/>
    </source>
</evidence>
<dbReference type="EMBL" id="JOJR01000567">
    <property type="protein sequence ID" value="RCN36327.1"/>
    <property type="molecule type" value="Genomic_DNA"/>
</dbReference>
<keyword evidence="3" id="KW-1185">Reference proteome</keyword>
<evidence type="ECO:0000313" key="2">
    <source>
        <dbReference type="EMBL" id="RCN36327.1"/>
    </source>
</evidence>
<protein>
    <submittedName>
        <fullName evidence="2">Uncharacterized protein</fullName>
    </submittedName>
</protein>
<dbReference type="Proteomes" id="UP000252519">
    <property type="component" value="Unassembled WGS sequence"/>
</dbReference>
<dbReference type="AlphaFoldDB" id="A0A368G156"/>
<evidence type="ECO:0000256" key="1">
    <source>
        <dbReference type="SAM" id="MobiDB-lite"/>
    </source>
</evidence>
<comment type="caution">
    <text evidence="2">The sequence shown here is derived from an EMBL/GenBank/DDBJ whole genome shotgun (WGS) entry which is preliminary data.</text>
</comment>
<gene>
    <name evidence="2" type="ORF">ANCCAN_17791</name>
</gene>
<feature type="compositionally biased region" description="Low complexity" evidence="1">
    <location>
        <begin position="25"/>
        <end position="38"/>
    </location>
</feature>
<accession>A0A368G156</accession>
<feature type="region of interest" description="Disordered" evidence="1">
    <location>
        <begin position="1"/>
        <end position="45"/>
    </location>
</feature>
<name>A0A368G156_ANCCA</name>